<name>A0A8J1US93_OWEFU</name>
<evidence type="ECO:0000256" key="4">
    <source>
        <dbReference type="ARBA" id="ARBA00009038"/>
    </source>
</evidence>
<dbReference type="GO" id="GO:0006487">
    <property type="term" value="P:protein N-linked glycosylation"/>
    <property type="evidence" value="ECO:0007669"/>
    <property type="project" value="UniProtKB-UniRule"/>
</dbReference>
<dbReference type="UniPathway" id="UPA00378"/>
<evidence type="ECO:0000256" key="2">
    <source>
        <dbReference type="ARBA" id="ARBA00004477"/>
    </source>
</evidence>
<dbReference type="Proteomes" id="UP000749559">
    <property type="component" value="Unassembled WGS sequence"/>
</dbReference>
<protein>
    <recommendedName>
        <fullName evidence="5 12">Dolichyl-diphosphooligosaccharide--protein glycosyltransferase subunit 2</fullName>
    </recommendedName>
    <alternativeName>
        <fullName evidence="12">Ribophorin-2</fullName>
    </alternativeName>
</protein>
<evidence type="ECO:0000256" key="8">
    <source>
        <dbReference type="ARBA" id="ARBA00022824"/>
    </source>
</evidence>
<dbReference type="OrthoDB" id="432292at2759"/>
<dbReference type="Pfam" id="PF23860">
    <property type="entry name" value="Ribophorin_II_3rd"/>
    <property type="match status" value="1"/>
</dbReference>
<evidence type="ECO:0000313" key="18">
    <source>
        <dbReference type="Proteomes" id="UP000749559"/>
    </source>
</evidence>
<dbReference type="InterPro" id="IPR055373">
    <property type="entry name" value="Ribophorin_II_N"/>
</dbReference>
<dbReference type="InterPro" id="IPR055374">
    <property type="entry name" value="Ribophorin_II_3rd"/>
</dbReference>
<evidence type="ECO:0000256" key="7">
    <source>
        <dbReference type="ARBA" id="ARBA00022729"/>
    </source>
</evidence>
<dbReference type="AlphaFoldDB" id="A0A8J1US93"/>
<evidence type="ECO:0000256" key="12">
    <source>
        <dbReference type="RuleBase" id="RU366029"/>
    </source>
</evidence>
<feature type="domain" description="Ribophorin II third" evidence="14">
    <location>
        <begin position="376"/>
        <end position="503"/>
    </location>
</feature>
<keyword evidence="7" id="KW-0732">Signal</keyword>
<dbReference type="PANTHER" id="PTHR12640">
    <property type="entry name" value="RIBOPHORIN II"/>
    <property type="match status" value="1"/>
</dbReference>
<feature type="domain" description="Ribophorin II N-terminal" evidence="13">
    <location>
        <begin position="23"/>
        <end position="255"/>
    </location>
</feature>
<comment type="caution">
    <text evidence="17">The sequence shown here is derived from an EMBL/GenBank/DDBJ whole genome shotgun (WGS) entry which is preliminary data.</text>
</comment>
<feature type="domain" description="Ribophorin II C-terminal" evidence="16">
    <location>
        <begin position="528"/>
        <end position="626"/>
    </location>
</feature>
<dbReference type="InterPro" id="IPR055375">
    <property type="entry name" value="Ribophorin_II_2nd"/>
</dbReference>
<evidence type="ECO:0000256" key="6">
    <source>
        <dbReference type="ARBA" id="ARBA00022692"/>
    </source>
</evidence>
<reference evidence="17" key="1">
    <citation type="submission" date="2022-03" db="EMBL/GenBank/DDBJ databases">
        <authorList>
            <person name="Martin C."/>
        </authorList>
    </citation>
    <scope>NUCLEOTIDE SEQUENCE</scope>
</reference>
<feature type="transmembrane region" description="Helical" evidence="12">
    <location>
        <begin position="570"/>
        <end position="591"/>
    </location>
</feature>
<evidence type="ECO:0000259" key="16">
    <source>
        <dbReference type="Pfam" id="PF25147"/>
    </source>
</evidence>
<evidence type="ECO:0000256" key="10">
    <source>
        <dbReference type="ARBA" id="ARBA00023136"/>
    </source>
</evidence>
<dbReference type="Pfam" id="PF05817">
    <property type="entry name" value="Ribophorin_II"/>
    <property type="match status" value="1"/>
</dbReference>
<feature type="transmembrane region" description="Helical" evidence="12">
    <location>
        <begin position="538"/>
        <end position="558"/>
    </location>
</feature>
<keyword evidence="18" id="KW-1185">Reference proteome</keyword>
<comment type="subcellular location">
    <subcellularLocation>
        <location evidence="2 12">Endoplasmic reticulum membrane</location>
        <topology evidence="2 12">Multi-pass membrane protein</topology>
    </subcellularLocation>
</comment>
<organism evidence="17 18">
    <name type="scientific">Owenia fusiformis</name>
    <name type="common">Polychaete worm</name>
    <dbReference type="NCBI Taxonomy" id="6347"/>
    <lineage>
        <taxon>Eukaryota</taxon>
        <taxon>Metazoa</taxon>
        <taxon>Spiralia</taxon>
        <taxon>Lophotrochozoa</taxon>
        <taxon>Annelida</taxon>
        <taxon>Polychaeta</taxon>
        <taxon>Sedentaria</taxon>
        <taxon>Canalipalpata</taxon>
        <taxon>Sabellida</taxon>
        <taxon>Oweniida</taxon>
        <taxon>Oweniidae</taxon>
        <taxon>Owenia</taxon>
    </lineage>
</organism>
<dbReference type="InterPro" id="IPR008814">
    <property type="entry name" value="Swp1"/>
</dbReference>
<dbReference type="EMBL" id="CAIIXF020000001">
    <property type="protein sequence ID" value="CAH1772561.1"/>
    <property type="molecule type" value="Genomic_DNA"/>
</dbReference>
<feature type="non-terminal residue" evidence="17">
    <location>
        <position position="627"/>
    </location>
</feature>
<evidence type="ECO:0000259" key="14">
    <source>
        <dbReference type="Pfam" id="PF23860"/>
    </source>
</evidence>
<keyword evidence="9 12" id="KW-1133">Transmembrane helix</keyword>
<comment type="similarity">
    <text evidence="4 12">Belongs to the SWP1 family.</text>
</comment>
<comment type="pathway">
    <text evidence="3 12">Protein modification; protein glycosylation.</text>
</comment>
<evidence type="ECO:0000256" key="5">
    <source>
        <dbReference type="ARBA" id="ARBA00017612"/>
    </source>
</evidence>
<evidence type="ECO:0000256" key="1">
    <source>
        <dbReference type="ARBA" id="ARBA00002791"/>
    </source>
</evidence>
<keyword evidence="8 12" id="KW-0256">Endoplasmic reticulum</keyword>
<evidence type="ECO:0000256" key="3">
    <source>
        <dbReference type="ARBA" id="ARBA00004922"/>
    </source>
</evidence>
<dbReference type="Pfam" id="PF23861">
    <property type="entry name" value="Ribophorin_II_2nd"/>
    <property type="match status" value="1"/>
</dbReference>
<keyword evidence="6 12" id="KW-0812">Transmembrane</keyword>
<feature type="domain" description="Ribophorin II second" evidence="15">
    <location>
        <begin position="263"/>
        <end position="369"/>
    </location>
</feature>
<comment type="subunit">
    <text evidence="11">Component of the oligosaccharyltransferase (OST) complex. OST exists in two different complex forms which contain common core subunits RPN1, RPN2, OST48, OST4, DAD1 and TMEM258, either STT3A or STT3B as catalytic subunits, and form-specific accessory subunits. STT3A complex assembly occurs through the formation of 3 subcomplexes. Subcomplex 1 contains RPN1 and TMEM258, subcomplex 2 contains the STT3A-specific subunits STT3A, DC2/OSTC, and KCP2 as well as the core subunit OST4, and subcomplex 3 contains RPN2, DAD1, and OST48. The STT3A complex can form stable complexes with the Sec61 complex or with both the Sec61 and TRAP complexes. Interacts with DDI2. Interacts with TMEM35A/NACHO.</text>
</comment>
<dbReference type="PANTHER" id="PTHR12640:SF0">
    <property type="entry name" value="DOLICHYL-DIPHOSPHOOLIGOSACCHARIDE--PROTEIN GLYCOSYLTRANSFERASE SUBUNIT 2"/>
    <property type="match status" value="1"/>
</dbReference>
<dbReference type="Pfam" id="PF25147">
    <property type="entry name" value="Ribophorin_II_C"/>
    <property type="match status" value="1"/>
</dbReference>
<gene>
    <name evidence="17" type="ORF">OFUS_LOCUS307</name>
</gene>
<evidence type="ECO:0000259" key="13">
    <source>
        <dbReference type="Pfam" id="PF05817"/>
    </source>
</evidence>
<proteinExistence type="inferred from homology"/>
<evidence type="ECO:0000256" key="11">
    <source>
        <dbReference type="ARBA" id="ARBA00046750"/>
    </source>
</evidence>
<dbReference type="InterPro" id="IPR056790">
    <property type="entry name" value="Ribophorin_II_C"/>
</dbReference>
<accession>A0A8J1US93</accession>
<sequence length="627" mass="68383">ITVTTFFALAVVGQALTPSSYFTTVDQARLRRVFESAQPFNDLATAHYSILGLKLLGVPVPKASETCSFLKKRADVKSVESIFFASSASSNLGSCDLGFKSVDGLLNDAIKDNAAVVTIYQAVLSLKNLGLTIDSKKVSSALNAALKNDDSPTSGGYSFFTASFLSGDVNTFFENIEDIVAQAEEIDEKYLQFEGGLFTTALVIDGAYKLAAKAKKQPTLSPDKVLKFTNYFLSRKHVHQIKSASMLLSVLNTLTSNDYHIPVAVTLASQVSVSDKNPTVQVRVTNLMGKSLGKLTVTADSAKNVGDNNAVVLSKKPFTASKSDDSLYELNFMQAKVTKGFYQLTISVAPTKKDARFIGITGAEIGIKVTTQVAIENVDIGIADKDQSSAAKTIKLQHPNKAANVMEVDHHQKIIMKFQLKDKSTSKAMTAHQTFVRLTNQKTKQEIIFVAEADSSDNYKFDLDVGASAKDFGRISGKYSMELIVGDAVIENPFSWLVADVKLVFPEGSAPKPQEDVYSKKPEIKHLFNVPEKRPPAIVSNVFTVLVFVPVLLLLALWVKIGVNISNFPVSLSAVGFHVGLGAIFVLYYLYWTQLNMFVTVKYLCFIGVPTFLFGNRLLSSIASKRK</sequence>
<keyword evidence="10 12" id="KW-0472">Membrane</keyword>
<evidence type="ECO:0000313" key="17">
    <source>
        <dbReference type="EMBL" id="CAH1772561.1"/>
    </source>
</evidence>
<evidence type="ECO:0000259" key="15">
    <source>
        <dbReference type="Pfam" id="PF23861"/>
    </source>
</evidence>
<comment type="function">
    <text evidence="1 12">Subunit of the oligosaccharyl transferase (OST) complex that catalyzes the initial transfer of a defined glycan (Glc(3)Man(9)GlcNAc(2) in eukaryotes) from the lipid carrier dolichol-pyrophosphate to an asparagine residue within an Asn-X-Ser/Thr consensus motif in nascent polypeptide chains, the first step in protein N-glycosylation. N-glycosylation occurs cotranslationally and the complex associates with the Sec61 complex at the channel-forming translocon complex that mediates protein translocation across the endoplasmic reticulum (ER). All subunits are required for a maximal enzyme activity.</text>
</comment>
<evidence type="ECO:0000256" key="9">
    <source>
        <dbReference type="ARBA" id="ARBA00022989"/>
    </source>
</evidence>
<feature type="transmembrane region" description="Helical" evidence="12">
    <location>
        <begin position="597"/>
        <end position="619"/>
    </location>
</feature>
<dbReference type="GO" id="GO:0008250">
    <property type="term" value="C:oligosaccharyltransferase complex"/>
    <property type="evidence" value="ECO:0007669"/>
    <property type="project" value="UniProtKB-UniRule"/>
</dbReference>